<dbReference type="PANTHER" id="PTHR13000">
    <property type="entry name" value="NUCLEOPORIN P54"/>
    <property type="match status" value="1"/>
</dbReference>
<dbReference type="Pfam" id="PF13874">
    <property type="entry name" value="Nup54"/>
    <property type="match status" value="1"/>
</dbReference>
<comment type="subcellular location">
    <subcellularLocation>
        <location evidence="1">Nucleus</location>
        <location evidence="1">Nuclear pore complex</location>
    </subcellularLocation>
</comment>
<dbReference type="Gene3D" id="1.20.5.170">
    <property type="match status" value="1"/>
</dbReference>
<keyword evidence="2" id="KW-0813">Transport</keyword>
<keyword evidence="8" id="KW-1185">Reference proteome</keyword>
<dbReference type="GO" id="GO:0036228">
    <property type="term" value="P:protein localization to nuclear inner membrane"/>
    <property type="evidence" value="ECO:0007669"/>
    <property type="project" value="TreeGrafter"/>
</dbReference>
<keyword evidence="3" id="KW-0509">mRNA transport</keyword>
<dbReference type="PANTHER" id="PTHR13000:SF0">
    <property type="entry name" value="NUCLEOPORIN P54"/>
    <property type="match status" value="1"/>
</dbReference>
<evidence type="ECO:0000256" key="5">
    <source>
        <dbReference type="SAM" id="MobiDB-lite"/>
    </source>
</evidence>
<comment type="caution">
    <text evidence="7">The sequence shown here is derived from an EMBL/GenBank/DDBJ whole genome shotgun (WGS) entry which is preliminary data.</text>
</comment>
<feature type="compositionally biased region" description="Polar residues" evidence="5">
    <location>
        <begin position="577"/>
        <end position="587"/>
    </location>
</feature>
<evidence type="ECO:0000313" key="8">
    <source>
        <dbReference type="Proteomes" id="UP000518752"/>
    </source>
</evidence>
<organism evidence="7 8">
    <name type="scientific">Collybiopsis confluens</name>
    <dbReference type="NCBI Taxonomy" id="2823264"/>
    <lineage>
        <taxon>Eukaryota</taxon>
        <taxon>Fungi</taxon>
        <taxon>Dikarya</taxon>
        <taxon>Basidiomycota</taxon>
        <taxon>Agaricomycotina</taxon>
        <taxon>Agaricomycetes</taxon>
        <taxon>Agaricomycetidae</taxon>
        <taxon>Agaricales</taxon>
        <taxon>Marasmiineae</taxon>
        <taxon>Omphalotaceae</taxon>
        <taxon>Collybiopsis</taxon>
    </lineage>
</organism>
<name>A0A8H5I037_9AGAR</name>
<sequence length="587" mass="60081">MAFFGNASTTPAAGTSMFGAANNTNTNQPVAGGSLFGSFGAQNTQNATNAQQPGTSLFGGGSTNPNTGTQQPAGASLFGNANTATPNAGTGSSLFGSNTAGNNMFGKPATATTGTGTGTSLFGASTNAPAAGMFGSNQTQPVAAGTGGSGFFATPPAGQQPQQNANQPKPGLFGSTTTNTNPLFGNTSTTNAPSGTGSLFGGASTSTNPLFGGSTMASGQAGTGIGTSSLFGSTNNTPPAVNTGNTLGGSSLFGGNNTFGASTLGTSALGKPAVGLSSNTLGSQYQGADAQVQFARLQEKIESIYGAWNAQNPASCRFQHYFYNTVEPSQVNLYGRPVNAVNEALWQKAIRDNPDPTCMVPVLAIGFDDLQGRVDAQAAQSAEHKEKLLVLQKTLHALATNHSTLTVPRLQRYSALQTQLMHRLLRLVQHLHLVIPSVRSSAISESEEALRASLEEVVVEVGVSGRLTSNPNPSDEAFGKGRLKSKLGELWAVIGSLKAREQSLNATFGGSSEWKVVDDEGLARIAQILAEQQAGLAHLTKILHKDLKDLAVILGGDAGESIDALGSSVGGREGSMRGSTMRTSFLR</sequence>
<feature type="compositionally biased region" description="Polar residues" evidence="5">
    <location>
        <begin position="63"/>
        <end position="84"/>
    </location>
</feature>
<dbReference type="InterPro" id="IPR025712">
    <property type="entry name" value="Nup54_alpha-helical_dom"/>
</dbReference>
<dbReference type="Proteomes" id="UP000518752">
    <property type="component" value="Unassembled WGS sequence"/>
</dbReference>
<dbReference type="GO" id="GO:0017056">
    <property type="term" value="F:structural constituent of nuclear pore"/>
    <property type="evidence" value="ECO:0007669"/>
    <property type="project" value="TreeGrafter"/>
</dbReference>
<proteinExistence type="predicted"/>
<feature type="region of interest" description="Disordered" evidence="5">
    <location>
        <begin position="568"/>
        <end position="587"/>
    </location>
</feature>
<evidence type="ECO:0000256" key="4">
    <source>
        <dbReference type="ARBA" id="ARBA00023242"/>
    </source>
</evidence>
<dbReference type="AlphaFoldDB" id="A0A8H5I037"/>
<dbReference type="InterPro" id="IPR025574">
    <property type="entry name" value="Nucleoporin_FG_rpt"/>
</dbReference>
<feature type="region of interest" description="Disordered" evidence="5">
    <location>
        <begin position="136"/>
        <end position="203"/>
    </location>
</feature>
<keyword evidence="4" id="KW-0539">Nucleus</keyword>
<dbReference type="Pfam" id="PF13634">
    <property type="entry name" value="Nucleoporin_FG"/>
    <property type="match status" value="2"/>
</dbReference>
<dbReference type="GO" id="GO:0044613">
    <property type="term" value="C:nuclear pore central transport channel"/>
    <property type="evidence" value="ECO:0007669"/>
    <property type="project" value="TreeGrafter"/>
</dbReference>
<evidence type="ECO:0000259" key="6">
    <source>
        <dbReference type="Pfam" id="PF13874"/>
    </source>
</evidence>
<dbReference type="InterPro" id="IPR024864">
    <property type="entry name" value="Nup54/Nup57/Nup44"/>
</dbReference>
<dbReference type="GO" id="GO:0006999">
    <property type="term" value="P:nuclear pore organization"/>
    <property type="evidence" value="ECO:0007669"/>
    <property type="project" value="TreeGrafter"/>
</dbReference>
<evidence type="ECO:0000313" key="7">
    <source>
        <dbReference type="EMBL" id="KAF5392727.1"/>
    </source>
</evidence>
<evidence type="ECO:0000256" key="2">
    <source>
        <dbReference type="ARBA" id="ARBA00022448"/>
    </source>
</evidence>
<reference evidence="7 8" key="1">
    <citation type="journal article" date="2020" name="ISME J.">
        <title>Uncovering the hidden diversity of litter-decomposition mechanisms in mushroom-forming fungi.</title>
        <authorList>
            <person name="Floudas D."/>
            <person name="Bentzer J."/>
            <person name="Ahren D."/>
            <person name="Johansson T."/>
            <person name="Persson P."/>
            <person name="Tunlid A."/>
        </authorList>
    </citation>
    <scope>NUCLEOTIDE SEQUENCE [LARGE SCALE GENOMIC DNA]</scope>
    <source>
        <strain evidence="7 8">CBS 406.79</strain>
    </source>
</reference>
<keyword evidence="3" id="KW-0906">Nuclear pore complex</keyword>
<dbReference type="GO" id="GO:0006607">
    <property type="term" value="P:NLS-bearing protein import into nucleus"/>
    <property type="evidence" value="ECO:0007669"/>
    <property type="project" value="TreeGrafter"/>
</dbReference>
<dbReference type="EMBL" id="JAACJN010000004">
    <property type="protein sequence ID" value="KAF5392727.1"/>
    <property type="molecule type" value="Genomic_DNA"/>
</dbReference>
<dbReference type="OrthoDB" id="6162375at2759"/>
<feature type="compositionally biased region" description="Polar residues" evidence="5">
    <location>
        <begin position="174"/>
        <end position="203"/>
    </location>
</feature>
<keyword evidence="3" id="KW-0811">Translocation</keyword>
<accession>A0A8H5I037</accession>
<protein>
    <recommendedName>
        <fullName evidence="6">Nucleoporin Nup54 alpha-helical domain-containing protein</fullName>
    </recommendedName>
</protein>
<keyword evidence="3" id="KW-0653">Protein transport</keyword>
<feature type="compositionally biased region" description="Low complexity" evidence="5">
    <location>
        <begin position="151"/>
        <end position="171"/>
    </location>
</feature>
<feature type="region of interest" description="Disordered" evidence="5">
    <location>
        <begin position="44"/>
        <end position="84"/>
    </location>
</feature>
<feature type="domain" description="Nucleoporin Nup54 alpha-helical" evidence="6">
    <location>
        <begin position="340"/>
        <end position="492"/>
    </location>
</feature>
<evidence type="ECO:0000256" key="3">
    <source>
        <dbReference type="ARBA" id="ARBA00023132"/>
    </source>
</evidence>
<evidence type="ECO:0000256" key="1">
    <source>
        <dbReference type="ARBA" id="ARBA00004567"/>
    </source>
</evidence>
<gene>
    <name evidence="7" type="ORF">D9757_000943</name>
</gene>